<organism evidence="1">
    <name type="scientific">marine sediment metagenome</name>
    <dbReference type="NCBI Taxonomy" id="412755"/>
    <lineage>
        <taxon>unclassified sequences</taxon>
        <taxon>metagenomes</taxon>
        <taxon>ecological metagenomes</taxon>
    </lineage>
</organism>
<accession>X1G4Q4</accession>
<protein>
    <submittedName>
        <fullName evidence="1">Uncharacterized protein</fullName>
    </submittedName>
</protein>
<dbReference type="EMBL" id="BARU01012326">
    <property type="protein sequence ID" value="GAH39810.1"/>
    <property type="molecule type" value="Genomic_DNA"/>
</dbReference>
<sequence length="76" mass="8497">LNWDPDGDKGEEEENDAEGAAILIGNAMLIRASAVNNSNMELLTNTLRRQGKKWELTTVDGESFFKIMSRMSHSQN</sequence>
<proteinExistence type="predicted"/>
<evidence type="ECO:0000313" key="1">
    <source>
        <dbReference type="EMBL" id="GAH39810.1"/>
    </source>
</evidence>
<dbReference type="AlphaFoldDB" id="X1G4Q4"/>
<comment type="caution">
    <text evidence="1">The sequence shown here is derived from an EMBL/GenBank/DDBJ whole genome shotgun (WGS) entry which is preliminary data.</text>
</comment>
<gene>
    <name evidence="1" type="ORF">S03H2_22781</name>
</gene>
<name>X1G4Q4_9ZZZZ</name>
<feature type="non-terminal residue" evidence="1">
    <location>
        <position position="1"/>
    </location>
</feature>
<reference evidence="1" key="1">
    <citation type="journal article" date="2014" name="Front. Microbiol.">
        <title>High frequency of phylogenetically diverse reductive dehalogenase-homologous genes in deep subseafloor sedimentary metagenomes.</title>
        <authorList>
            <person name="Kawai M."/>
            <person name="Futagami T."/>
            <person name="Toyoda A."/>
            <person name="Takaki Y."/>
            <person name="Nishi S."/>
            <person name="Hori S."/>
            <person name="Arai W."/>
            <person name="Tsubouchi T."/>
            <person name="Morono Y."/>
            <person name="Uchiyama I."/>
            <person name="Ito T."/>
            <person name="Fujiyama A."/>
            <person name="Inagaki F."/>
            <person name="Takami H."/>
        </authorList>
    </citation>
    <scope>NUCLEOTIDE SEQUENCE</scope>
    <source>
        <strain evidence="1">Expedition CK06-06</strain>
    </source>
</reference>